<protein>
    <submittedName>
        <fullName evidence="1">Uncharacterized protein</fullName>
    </submittedName>
</protein>
<evidence type="ECO:0000313" key="1">
    <source>
        <dbReference type="EMBL" id="MBX54358.1"/>
    </source>
</evidence>
<sequence length="28" mass="3375">MIIKSSDIQNKIRLIRLRKRSRPSKISH</sequence>
<name>A0A2P2PHU2_RHIMU</name>
<dbReference type="EMBL" id="GGEC01073874">
    <property type="protein sequence ID" value="MBX54358.1"/>
    <property type="molecule type" value="Transcribed_RNA"/>
</dbReference>
<proteinExistence type="predicted"/>
<reference evidence="1" key="1">
    <citation type="submission" date="2018-02" db="EMBL/GenBank/DDBJ databases">
        <title>Rhizophora mucronata_Transcriptome.</title>
        <authorList>
            <person name="Meera S.P."/>
            <person name="Sreeshan A."/>
            <person name="Augustine A."/>
        </authorList>
    </citation>
    <scope>NUCLEOTIDE SEQUENCE</scope>
    <source>
        <tissue evidence="1">Leaf</tissue>
    </source>
</reference>
<dbReference type="AlphaFoldDB" id="A0A2P2PHU2"/>
<accession>A0A2P2PHU2</accession>
<organism evidence="1">
    <name type="scientific">Rhizophora mucronata</name>
    <name type="common">Asiatic mangrove</name>
    <dbReference type="NCBI Taxonomy" id="61149"/>
    <lineage>
        <taxon>Eukaryota</taxon>
        <taxon>Viridiplantae</taxon>
        <taxon>Streptophyta</taxon>
        <taxon>Embryophyta</taxon>
        <taxon>Tracheophyta</taxon>
        <taxon>Spermatophyta</taxon>
        <taxon>Magnoliopsida</taxon>
        <taxon>eudicotyledons</taxon>
        <taxon>Gunneridae</taxon>
        <taxon>Pentapetalae</taxon>
        <taxon>rosids</taxon>
        <taxon>fabids</taxon>
        <taxon>Malpighiales</taxon>
        <taxon>Rhizophoraceae</taxon>
        <taxon>Rhizophora</taxon>
    </lineage>
</organism>